<feature type="transmembrane region" description="Helical" evidence="1">
    <location>
        <begin position="211"/>
        <end position="232"/>
    </location>
</feature>
<accession>A0A1U6J271</accession>
<evidence type="ECO:0000313" key="3">
    <source>
        <dbReference type="Proteomes" id="UP000190476"/>
    </source>
</evidence>
<feature type="transmembrane region" description="Helical" evidence="1">
    <location>
        <begin position="20"/>
        <end position="41"/>
    </location>
</feature>
<dbReference type="Proteomes" id="UP000190476">
    <property type="component" value="Chromosome I"/>
</dbReference>
<reference evidence="3" key="1">
    <citation type="submission" date="2017-03" db="EMBL/GenBank/DDBJ databases">
        <authorList>
            <person name="Falquet L."/>
            <person name="Falquet L."/>
        </authorList>
    </citation>
    <scope>NUCLEOTIDE SEQUENCE [LARGE SCALE GENOMIC DNA]</scope>
</reference>
<dbReference type="RefSeq" id="WP_079481160.1">
    <property type="nucleotide sequence ID" value="NZ_CBML010000006.1"/>
</dbReference>
<keyword evidence="3" id="KW-1185">Reference proteome</keyword>
<dbReference type="AlphaFoldDB" id="A0A1U6J271"/>
<evidence type="ECO:0000256" key="1">
    <source>
        <dbReference type="SAM" id="Phobius"/>
    </source>
</evidence>
<dbReference type="InterPro" id="IPR011737">
    <property type="entry name" value="CHP02206_TP0381"/>
</dbReference>
<feature type="transmembrane region" description="Helical" evidence="1">
    <location>
        <begin position="141"/>
        <end position="160"/>
    </location>
</feature>
<dbReference type="EMBL" id="LT799839">
    <property type="protein sequence ID" value="SLK14368.1"/>
    <property type="molecule type" value="Genomic_DNA"/>
</dbReference>
<keyword evidence="1" id="KW-1133">Transmembrane helix</keyword>
<dbReference type="STRING" id="1351755.CCH01_06510"/>
<dbReference type="NCBIfam" id="TIGR02206">
    <property type="entry name" value="intg_mem_TP0381"/>
    <property type="match status" value="1"/>
</dbReference>
<feature type="transmembrane region" description="Helical" evidence="1">
    <location>
        <begin position="53"/>
        <end position="74"/>
    </location>
</feature>
<feature type="transmembrane region" description="Helical" evidence="1">
    <location>
        <begin position="112"/>
        <end position="129"/>
    </location>
</feature>
<feature type="transmembrane region" description="Helical" evidence="1">
    <location>
        <begin position="172"/>
        <end position="191"/>
    </location>
</feature>
<dbReference type="Pfam" id="PF14808">
    <property type="entry name" value="TMEM164"/>
    <property type="match status" value="1"/>
</dbReference>
<evidence type="ECO:0000313" key="2">
    <source>
        <dbReference type="EMBL" id="SLK14368.1"/>
    </source>
</evidence>
<organism evidence="2 3">
    <name type="scientific">Clostridium chauvoei JF4335</name>
    <dbReference type="NCBI Taxonomy" id="1351755"/>
    <lineage>
        <taxon>Bacteria</taxon>
        <taxon>Bacillati</taxon>
        <taxon>Bacillota</taxon>
        <taxon>Clostridia</taxon>
        <taxon>Eubacteriales</taxon>
        <taxon>Clostridiaceae</taxon>
        <taxon>Clostridium</taxon>
    </lineage>
</organism>
<proteinExistence type="predicted"/>
<dbReference type="OrthoDB" id="9813172at2"/>
<feature type="transmembrane region" description="Helical" evidence="1">
    <location>
        <begin position="86"/>
        <end position="105"/>
    </location>
</feature>
<name>A0A1U6J271_9CLOT</name>
<dbReference type="GeneID" id="66301013"/>
<gene>
    <name evidence="2" type="ORF">CCH01_06510</name>
</gene>
<keyword evidence="1" id="KW-0472">Membrane</keyword>
<sequence>MDLLREIFRTQPDGQTFVKFGVAHISILLISILVCILIINFKKDLKENKKLGTRVKNTIAITLIMQQVILYIWYVVSGYRVLEEGLPLYNCRVSIICLAIGLLINNKKLKTLAVYWGGFGAVFALLLPGTDPFAFPHYTKISYFIGHMFLIWGVIYVLSVDELKLSAKNLEGILIFTNIYHIIVFFVDNVIGANYCYLIKSPITLAIMPQFLYTFIAMMVFNVAIILSYIVIKKLSNIEIIEENIEDENSITLITMK</sequence>
<protein>
    <submittedName>
        <fullName evidence="2">Putative family protein</fullName>
    </submittedName>
</protein>
<keyword evidence="1" id="KW-0812">Transmembrane</keyword>